<keyword evidence="3" id="KW-0812">Transmembrane</keyword>
<evidence type="ECO:0000313" key="5">
    <source>
        <dbReference type="EMBL" id="ABC38947.1"/>
    </source>
</evidence>
<dbReference type="AlphaFoldDB" id="Q2T084"/>
<comment type="similarity">
    <text evidence="1">Belongs to the Cu-Zn superoxide dismutase family.</text>
</comment>
<evidence type="ECO:0000259" key="4">
    <source>
        <dbReference type="Pfam" id="PF00080"/>
    </source>
</evidence>
<proteinExistence type="inferred from homology"/>
<evidence type="ECO:0000256" key="2">
    <source>
        <dbReference type="SAM" id="MobiDB-lite"/>
    </source>
</evidence>
<dbReference type="SUPFAM" id="SSF49329">
    <property type="entry name" value="Cu,Zn superoxide dismutase-like"/>
    <property type="match status" value="1"/>
</dbReference>
<evidence type="ECO:0000256" key="3">
    <source>
        <dbReference type="SAM" id="Phobius"/>
    </source>
</evidence>
<keyword evidence="3" id="KW-0472">Membrane</keyword>
<accession>Q2T084</accession>
<evidence type="ECO:0000313" key="6">
    <source>
        <dbReference type="Proteomes" id="UP000001930"/>
    </source>
</evidence>
<dbReference type="GO" id="GO:0005507">
    <property type="term" value="F:copper ion binding"/>
    <property type="evidence" value="ECO:0007669"/>
    <property type="project" value="InterPro"/>
</dbReference>
<feature type="transmembrane region" description="Helical" evidence="3">
    <location>
        <begin position="47"/>
        <end position="70"/>
    </location>
</feature>
<keyword evidence="6" id="KW-1185">Reference proteome</keyword>
<dbReference type="EMBL" id="CP000086">
    <property type="protein sequence ID" value="ABC38947.1"/>
    <property type="molecule type" value="Genomic_DNA"/>
</dbReference>
<reference evidence="5 6" key="1">
    <citation type="journal article" date="2005" name="BMC Genomics">
        <title>Bacterial genome adaptation to niches: divergence of the potential virulence genes in three Burkholderia species of different survival strategies.</title>
        <authorList>
            <person name="Kim H.S."/>
            <person name="Schell M.A."/>
            <person name="Yu Y."/>
            <person name="Ulrich R.L."/>
            <person name="Sarria S.H."/>
            <person name="Nierman W.C."/>
            <person name="DeShazer D."/>
        </authorList>
    </citation>
    <scope>NUCLEOTIDE SEQUENCE [LARGE SCALE GENOMIC DNA]</scope>
    <source>
        <strain evidence="6">ATCC 700388 / DSM 13276 / CCUG 48851 / CIP 106301 / E264</strain>
    </source>
</reference>
<keyword evidence="3" id="KW-1133">Transmembrane helix</keyword>
<dbReference type="HOGENOM" id="CLU_056632_8_2_4"/>
<name>Q2T084_BURTA</name>
<dbReference type="PRINTS" id="PR00068">
    <property type="entry name" value="CUZNDISMTASE"/>
</dbReference>
<dbReference type="GO" id="GO:0006801">
    <property type="term" value="P:superoxide metabolic process"/>
    <property type="evidence" value="ECO:0007669"/>
    <property type="project" value="InterPro"/>
</dbReference>
<dbReference type="InterPro" id="IPR024134">
    <property type="entry name" value="SOD_Cu/Zn_/chaperone"/>
</dbReference>
<evidence type="ECO:0000256" key="1">
    <source>
        <dbReference type="ARBA" id="ARBA00010457"/>
    </source>
</evidence>
<dbReference type="PANTHER" id="PTHR10003">
    <property type="entry name" value="SUPEROXIDE DISMUTASE CU-ZN -RELATED"/>
    <property type="match status" value="1"/>
</dbReference>
<dbReference type="Proteomes" id="UP000001930">
    <property type="component" value="Chromosome I"/>
</dbReference>
<dbReference type="KEGG" id="bte:BTH_I0859"/>
<dbReference type="Pfam" id="PF00080">
    <property type="entry name" value="Sod_Cu"/>
    <property type="match status" value="1"/>
</dbReference>
<protein>
    <submittedName>
        <fullName evidence="5">Superoxide dismutase, Cu-Zn</fullName>
    </submittedName>
</protein>
<organism evidence="5 6">
    <name type="scientific">Burkholderia thailandensis (strain ATCC 700388 / DSM 13276 / CCUG 48851 / CIP 106301 / E264)</name>
    <dbReference type="NCBI Taxonomy" id="271848"/>
    <lineage>
        <taxon>Bacteria</taxon>
        <taxon>Pseudomonadati</taxon>
        <taxon>Pseudomonadota</taxon>
        <taxon>Betaproteobacteria</taxon>
        <taxon>Burkholderiales</taxon>
        <taxon>Burkholderiaceae</taxon>
        <taxon>Burkholderia</taxon>
        <taxon>pseudomallei group</taxon>
    </lineage>
</organism>
<feature type="domain" description="Superoxide dismutase copper/zinc binding" evidence="4">
    <location>
        <begin position="90"/>
        <end position="214"/>
    </location>
</feature>
<dbReference type="InterPro" id="IPR001424">
    <property type="entry name" value="SOD_Cu_Zn_dom"/>
</dbReference>
<feature type="region of interest" description="Disordered" evidence="2">
    <location>
        <begin position="1"/>
        <end position="37"/>
    </location>
</feature>
<gene>
    <name evidence="5" type="ordered locus">BTH_I0859</name>
</gene>
<feature type="compositionally biased region" description="Basic and acidic residues" evidence="2">
    <location>
        <begin position="27"/>
        <end position="37"/>
    </location>
</feature>
<dbReference type="Gene3D" id="2.60.40.200">
    <property type="entry name" value="Superoxide dismutase, copper/zinc binding domain"/>
    <property type="match status" value="1"/>
</dbReference>
<dbReference type="InterPro" id="IPR036423">
    <property type="entry name" value="SOD-like_Cu/Zn_dom_sf"/>
</dbReference>
<sequence>MRCLRRRESRYHDDFPEGPPYRPGGRSPERSARHEDRMKRRLDGVPGWLALNAPLVLAAIGLLAGCTTFASQHEKRADALLQPTVGNQARGTVTLAERPDGVQVTYNFAGLPPNSDHALQIHERGDCNAADGSSAGVVFAPAADRLRAGARVGGDLGNIHADANGVAAGFITAPDVALDGVRSVLGRSVLVHRDPGDPAFPQHGAGPALACGVVRQ</sequence>